<dbReference type="RefSeq" id="WP_074645647.1">
    <property type="nucleotide sequence ID" value="NZ_FNBL01000007.1"/>
</dbReference>
<protein>
    <recommendedName>
        <fullName evidence="4">DUF3108 domain-containing protein</fullName>
    </recommendedName>
</protein>
<dbReference type="Pfam" id="PF11306">
    <property type="entry name" value="DUF3108"/>
    <property type="match status" value="1"/>
</dbReference>
<reference evidence="2 3" key="1">
    <citation type="submission" date="2016-10" db="EMBL/GenBank/DDBJ databases">
        <authorList>
            <person name="de Groot N.N."/>
        </authorList>
    </citation>
    <scope>NUCLEOTIDE SEQUENCE [LARGE SCALE GENOMIC DNA]</scope>
    <source>
        <strain evidence="2 3">DSM 27375</strain>
    </source>
</reference>
<accession>A0A1G7NWK8</accession>
<organism evidence="2 3">
    <name type="scientific">Celeribacter baekdonensis</name>
    <dbReference type="NCBI Taxonomy" id="875171"/>
    <lineage>
        <taxon>Bacteria</taxon>
        <taxon>Pseudomonadati</taxon>
        <taxon>Pseudomonadota</taxon>
        <taxon>Alphaproteobacteria</taxon>
        <taxon>Rhodobacterales</taxon>
        <taxon>Roseobacteraceae</taxon>
        <taxon>Celeribacter</taxon>
    </lineage>
</organism>
<evidence type="ECO:0000313" key="3">
    <source>
        <dbReference type="Proteomes" id="UP000182284"/>
    </source>
</evidence>
<evidence type="ECO:0000313" key="2">
    <source>
        <dbReference type="EMBL" id="SDF77590.1"/>
    </source>
</evidence>
<evidence type="ECO:0000256" key="1">
    <source>
        <dbReference type="SAM" id="SignalP"/>
    </source>
</evidence>
<feature type="chain" id="PRO_5010201423" description="DUF3108 domain-containing protein" evidence="1">
    <location>
        <begin position="32"/>
        <end position="238"/>
    </location>
</feature>
<keyword evidence="1" id="KW-0732">Signal</keyword>
<feature type="signal peptide" evidence="1">
    <location>
        <begin position="1"/>
        <end position="31"/>
    </location>
</feature>
<dbReference type="InterPro" id="IPR021457">
    <property type="entry name" value="DUF3108"/>
</dbReference>
<sequence length="238" mass="26252">MFQIFPIFRHCSRALAKVSLVFALTSLPLMAEDTQMRFDIRLGALKVGHLGVAASETDQTYAVRAQFQDTGLVGILVGIRFDAHAQGTRLGTSLIPRKYEENVDTGRRQSLTRLQYDAGLPQVLGDTSTSPLLIALEDQRGTVDPLTALYTVLRSGPAPCNKNIPVFDGRRRSLLTLGPMREGQCSGNYRRVAGYSDAEMRERASFPLTLRFTGVEGRSHLVEAKVDTLWGPATLTRQ</sequence>
<gene>
    <name evidence="2" type="ORF">SAMN04488117_10799</name>
</gene>
<dbReference type="EMBL" id="FNBL01000007">
    <property type="protein sequence ID" value="SDF77590.1"/>
    <property type="molecule type" value="Genomic_DNA"/>
</dbReference>
<name>A0A1G7NWK8_9RHOB</name>
<dbReference type="AlphaFoldDB" id="A0A1G7NWK8"/>
<dbReference type="Proteomes" id="UP000182284">
    <property type="component" value="Unassembled WGS sequence"/>
</dbReference>
<proteinExistence type="predicted"/>
<evidence type="ECO:0008006" key="4">
    <source>
        <dbReference type="Google" id="ProtNLM"/>
    </source>
</evidence>